<evidence type="ECO:0000256" key="6">
    <source>
        <dbReference type="ARBA" id="ARBA00022989"/>
    </source>
</evidence>
<gene>
    <name evidence="10" type="ORF">DIS24_g9977</name>
</gene>
<evidence type="ECO:0000313" key="10">
    <source>
        <dbReference type="EMBL" id="KAK0638314.1"/>
    </source>
</evidence>
<feature type="transmembrane region" description="Helical" evidence="8">
    <location>
        <begin position="325"/>
        <end position="344"/>
    </location>
</feature>
<evidence type="ECO:0000256" key="2">
    <source>
        <dbReference type="ARBA" id="ARBA00007467"/>
    </source>
</evidence>
<proteinExistence type="inferred from homology"/>
<evidence type="ECO:0000313" key="11">
    <source>
        <dbReference type="Proteomes" id="UP001175001"/>
    </source>
</evidence>
<dbReference type="EMBL" id="JAUJDW010000097">
    <property type="protein sequence ID" value="KAK0638314.1"/>
    <property type="molecule type" value="Genomic_DNA"/>
</dbReference>
<dbReference type="AlphaFoldDB" id="A0AA40CID5"/>
<evidence type="ECO:0000256" key="9">
    <source>
        <dbReference type="SAM" id="MobiDB-lite"/>
    </source>
</evidence>
<keyword evidence="7 8" id="KW-0472">Membrane</keyword>
<dbReference type="PANTHER" id="PTHR10981">
    <property type="entry name" value="BATTENIN"/>
    <property type="match status" value="1"/>
</dbReference>
<feature type="transmembrane region" description="Helical" evidence="8">
    <location>
        <begin position="140"/>
        <end position="157"/>
    </location>
</feature>
<dbReference type="GO" id="GO:0006865">
    <property type="term" value="P:amino acid transport"/>
    <property type="evidence" value="ECO:0007669"/>
    <property type="project" value="UniProtKB-KW"/>
</dbReference>
<evidence type="ECO:0000256" key="5">
    <source>
        <dbReference type="ARBA" id="ARBA00022970"/>
    </source>
</evidence>
<comment type="subcellular location">
    <subcellularLocation>
        <location evidence="1">Endomembrane system</location>
        <topology evidence="1">Multi-pass membrane protein</topology>
    </subcellularLocation>
    <subcellularLocation>
        <location evidence="8">Vacuole membrane</location>
        <topology evidence="8">Multi-pass membrane protein</topology>
    </subcellularLocation>
</comment>
<keyword evidence="3" id="KW-0813">Transport</keyword>
<keyword evidence="11" id="KW-1185">Reference proteome</keyword>
<accession>A0AA40CID5</accession>
<name>A0AA40CID5_9PEZI</name>
<feature type="transmembrane region" description="Helical" evidence="8">
    <location>
        <begin position="111"/>
        <end position="128"/>
    </location>
</feature>
<dbReference type="PANTHER" id="PTHR10981:SF0">
    <property type="entry name" value="BATTENIN"/>
    <property type="match status" value="1"/>
</dbReference>
<evidence type="ECO:0000256" key="8">
    <source>
        <dbReference type="RuleBase" id="RU361113"/>
    </source>
</evidence>
<keyword evidence="8" id="KW-0926">Vacuole</keyword>
<sequence length="459" mass="50545">MIESQAAPHATPVVEGDREASEHILRAAAAAPLVPTDSAEHLPRSSGSWFKRDIIAFFLLGHTMALPTSILFTASHSMFPGFTGAFMIVVSLSTIATVFPTPPILRFIPHWLRVVLIFVGSCLSFYFSTLGEPRIPPGQISGTSMAITVYFFAACAFHETAAFFDPRTTAAFSTGAGSSVFIGPVLYIGIMQAYNGYWRTVLLVCLCTTPLFPMVWWILVPREGRRAAEEGRRAARSKRRRSTGSSTPDQDPEKNAGMAGVAPVRTSGFGPERTRIGLFFKVLFPTYVLPQMIAVLLGIVALFGLTPTFMYLSSFKKVPMGELQYEISYLAYGVAQFISSTLSTRYPLPKLWIWAALQCTIIVLSLVQITEPFFTYYGVWILFIFIHGAIVGASNINTNHKIDSDFRRRGEPEEVRSFAVSYGGLGNVIGEFFGGGFAIMVQRLVMLWIKPAHPIPPPI</sequence>
<keyword evidence="5" id="KW-0029">Amino-acid transport</keyword>
<feature type="transmembrane region" description="Helical" evidence="8">
    <location>
        <begin position="417"/>
        <end position="441"/>
    </location>
</feature>
<feature type="transmembrane region" description="Helical" evidence="8">
    <location>
        <begin position="282"/>
        <end position="305"/>
    </location>
</feature>
<dbReference type="InterPro" id="IPR036259">
    <property type="entry name" value="MFS_trans_sf"/>
</dbReference>
<dbReference type="GO" id="GO:0005774">
    <property type="term" value="C:vacuolar membrane"/>
    <property type="evidence" value="ECO:0007669"/>
    <property type="project" value="UniProtKB-SubCell"/>
</dbReference>
<evidence type="ECO:0000256" key="3">
    <source>
        <dbReference type="ARBA" id="ARBA00022448"/>
    </source>
</evidence>
<comment type="caution">
    <text evidence="10">The sequence shown here is derived from an EMBL/GenBank/DDBJ whole genome shotgun (WGS) entry which is preliminary data.</text>
</comment>
<dbReference type="InterPro" id="IPR003492">
    <property type="entry name" value="Battenin_disease_Cln3"/>
</dbReference>
<dbReference type="Pfam" id="PF02487">
    <property type="entry name" value="CLN3"/>
    <property type="match status" value="1"/>
</dbReference>
<protein>
    <recommendedName>
        <fullName evidence="8">Protein BTN</fullName>
    </recommendedName>
</protein>
<dbReference type="GO" id="GO:0051453">
    <property type="term" value="P:regulation of intracellular pH"/>
    <property type="evidence" value="ECO:0007669"/>
    <property type="project" value="TreeGrafter"/>
</dbReference>
<feature type="transmembrane region" description="Helical" evidence="8">
    <location>
        <begin position="376"/>
        <end position="396"/>
    </location>
</feature>
<reference evidence="10" key="1">
    <citation type="submission" date="2023-06" db="EMBL/GenBank/DDBJ databases">
        <title>Multi-omics analyses reveal the molecular pathogenesis toolkit of Lasiodiplodia hormozganensis, a cross-kingdom pathogen.</title>
        <authorList>
            <person name="Felix C."/>
            <person name="Meneses R."/>
            <person name="Goncalves M.F.M."/>
            <person name="Tilleman L."/>
            <person name="Duarte A.S."/>
            <person name="Jorrin-Novo J.V."/>
            <person name="Van De Peer Y."/>
            <person name="Deforce D."/>
            <person name="Van Nieuwerburgh F."/>
            <person name="Esteves A.C."/>
            <person name="Alves A."/>
        </authorList>
    </citation>
    <scope>NUCLEOTIDE SEQUENCE</scope>
    <source>
        <strain evidence="10">CBS 339.90</strain>
    </source>
</reference>
<dbReference type="GO" id="GO:0012505">
    <property type="term" value="C:endomembrane system"/>
    <property type="evidence" value="ECO:0007669"/>
    <property type="project" value="UniProtKB-SubCell"/>
</dbReference>
<evidence type="ECO:0000256" key="1">
    <source>
        <dbReference type="ARBA" id="ARBA00004127"/>
    </source>
</evidence>
<feature type="transmembrane region" description="Helical" evidence="8">
    <location>
        <begin position="169"/>
        <end position="190"/>
    </location>
</feature>
<dbReference type="Proteomes" id="UP001175001">
    <property type="component" value="Unassembled WGS sequence"/>
</dbReference>
<feature type="region of interest" description="Disordered" evidence="9">
    <location>
        <begin position="229"/>
        <end position="266"/>
    </location>
</feature>
<comment type="similarity">
    <text evidence="2 8">Belongs to the battenin family.</text>
</comment>
<dbReference type="PRINTS" id="PR01315">
    <property type="entry name" value="BATTENIN"/>
</dbReference>
<feature type="transmembrane region" description="Helical" evidence="8">
    <location>
        <begin position="78"/>
        <end position="99"/>
    </location>
</feature>
<evidence type="ECO:0000256" key="4">
    <source>
        <dbReference type="ARBA" id="ARBA00022692"/>
    </source>
</evidence>
<feature type="transmembrane region" description="Helical" evidence="8">
    <location>
        <begin position="196"/>
        <end position="219"/>
    </location>
</feature>
<keyword evidence="4 8" id="KW-0812">Transmembrane</keyword>
<feature type="transmembrane region" description="Helical" evidence="8">
    <location>
        <begin position="54"/>
        <end position="72"/>
    </location>
</feature>
<organism evidence="10 11">
    <name type="scientific">Lasiodiplodia hormozganensis</name>
    <dbReference type="NCBI Taxonomy" id="869390"/>
    <lineage>
        <taxon>Eukaryota</taxon>
        <taxon>Fungi</taxon>
        <taxon>Dikarya</taxon>
        <taxon>Ascomycota</taxon>
        <taxon>Pezizomycotina</taxon>
        <taxon>Dothideomycetes</taxon>
        <taxon>Dothideomycetes incertae sedis</taxon>
        <taxon>Botryosphaeriales</taxon>
        <taxon>Botryosphaeriaceae</taxon>
        <taxon>Lasiodiplodia</taxon>
    </lineage>
</organism>
<feature type="transmembrane region" description="Helical" evidence="8">
    <location>
        <begin position="351"/>
        <end position="370"/>
    </location>
</feature>
<dbReference type="SUPFAM" id="SSF103473">
    <property type="entry name" value="MFS general substrate transporter"/>
    <property type="match status" value="1"/>
</dbReference>
<keyword evidence="6 8" id="KW-1133">Transmembrane helix</keyword>
<evidence type="ECO:0000256" key="7">
    <source>
        <dbReference type="ARBA" id="ARBA00023136"/>
    </source>
</evidence>